<reference evidence="2" key="2">
    <citation type="journal article" date="2022" name="BMC Genomics">
        <title>Comparative genome analysis of mycobacteria focusing on tRNA and non-coding RNA.</title>
        <authorList>
            <person name="Behra P.R.K."/>
            <person name="Pettersson B.M.F."/>
            <person name="Ramesh M."/>
            <person name="Das S."/>
            <person name="Dasgupta S."/>
            <person name="Kirsebom L.A."/>
        </authorList>
    </citation>
    <scope>NUCLEOTIDE SEQUENCE</scope>
    <source>
        <strain evidence="2">DSM 45406</strain>
    </source>
</reference>
<name>A0A9X3BJ33_9MYCO</name>
<keyword evidence="4" id="KW-1185">Reference proteome</keyword>
<evidence type="ECO:0000256" key="1">
    <source>
        <dbReference type="SAM" id="MobiDB-lite"/>
    </source>
</evidence>
<feature type="compositionally biased region" description="Basic and acidic residues" evidence="1">
    <location>
        <begin position="78"/>
        <end position="109"/>
    </location>
</feature>
<evidence type="ECO:0000313" key="2">
    <source>
        <dbReference type="EMBL" id="MCV7072654.1"/>
    </source>
</evidence>
<dbReference type="EMBL" id="JACKRN010000737">
    <property type="protein sequence ID" value="MCV7072654.1"/>
    <property type="molecule type" value="Genomic_DNA"/>
</dbReference>
<dbReference type="AlphaFoldDB" id="A0A9X3BJ33"/>
<organism evidence="2 5">
    <name type="scientific">Mycolicibacterium rufum</name>
    <dbReference type="NCBI Taxonomy" id="318424"/>
    <lineage>
        <taxon>Bacteria</taxon>
        <taxon>Bacillati</taxon>
        <taxon>Actinomycetota</taxon>
        <taxon>Actinomycetes</taxon>
        <taxon>Mycobacteriales</taxon>
        <taxon>Mycobacteriaceae</taxon>
        <taxon>Mycolicibacterium</taxon>
    </lineage>
</organism>
<accession>A0A9X3BJ33</accession>
<evidence type="ECO:0000313" key="4">
    <source>
        <dbReference type="Proteomes" id="UP001055159"/>
    </source>
</evidence>
<sequence length="131" mass="14833">MYGVWQTARHFSEPGLQPWGVSVSLSKLAAWAVGSVPSSGQKRLFFAKHTGPGSNWADENWVVVGLLFKDGIRVNRKDPERYEKHRRAEVSPWKNDGRYPEPTRDDWERTTVNIDAEGGQPHDGQHAEEGH</sequence>
<dbReference type="Proteomes" id="UP001140272">
    <property type="component" value="Unassembled WGS sequence"/>
</dbReference>
<evidence type="ECO:0000313" key="3">
    <source>
        <dbReference type="EMBL" id="ULP35815.1"/>
    </source>
</evidence>
<evidence type="ECO:0000313" key="5">
    <source>
        <dbReference type="Proteomes" id="UP001140272"/>
    </source>
</evidence>
<reference evidence="3" key="3">
    <citation type="submission" date="2022-08" db="EMBL/GenBank/DDBJ databases">
        <title>Whole genome sequencing of non-tuberculosis mycobacteria type-strains.</title>
        <authorList>
            <person name="Igarashi Y."/>
            <person name="Osugi A."/>
            <person name="Mitarai S."/>
        </authorList>
    </citation>
    <scope>NUCLEOTIDE SEQUENCE</scope>
    <source>
        <strain evidence="3">JCM 16372</strain>
    </source>
</reference>
<feature type="region of interest" description="Disordered" evidence="1">
    <location>
        <begin position="78"/>
        <end position="131"/>
    </location>
</feature>
<dbReference type="Proteomes" id="UP001055159">
    <property type="component" value="Chromosome"/>
</dbReference>
<dbReference type="EMBL" id="CP092427">
    <property type="protein sequence ID" value="ULP35815.1"/>
    <property type="molecule type" value="Genomic_DNA"/>
</dbReference>
<gene>
    <name evidence="2" type="ORF">H7H73_22115</name>
    <name evidence="3" type="ORF">MJO55_21565</name>
</gene>
<dbReference type="RefSeq" id="WP_043411939.1">
    <property type="nucleotide sequence ID" value="NZ_CP092427.2"/>
</dbReference>
<protein>
    <submittedName>
        <fullName evidence="2">Uncharacterized protein</fullName>
    </submittedName>
</protein>
<proteinExistence type="predicted"/>
<reference evidence="2" key="1">
    <citation type="submission" date="2020-07" db="EMBL/GenBank/DDBJ databases">
        <authorList>
            <person name="Pettersson B.M.F."/>
            <person name="Behra P.R.K."/>
            <person name="Ramesh M."/>
            <person name="Das S."/>
            <person name="Dasgupta S."/>
            <person name="Kirsebom L.A."/>
        </authorList>
    </citation>
    <scope>NUCLEOTIDE SEQUENCE</scope>
    <source>
        <strain evidence="2">DSM 45406</strain>
    </source>
</reference>